<dbReference type="Gene3D" id="1.10.260.40">
    <property type="entry name" value="lambda repressor-like DNA-binding domains"/>
    <property type="match status" value="1"/>
</dbReference>
<dbReference type="NCBIfam" id="TIGR03070">
    <property type="entry name" value="couple_hipB"/>
    <property type="match status" value="1"/>
</dbReference>
<keyword evidence="3" id="KW-1185">Reference proteome</keyword>
<evidence type="ECO:0000259" key="1">
    <source>
        <dbReference type="PROSITE" id="PS50943"/>
    </source>
</evidence>
<dbReference type="Proteomes" id="UP001165524">
    <property type="component" value="Unassembled WGS sequence"/>
</dbReference>
<dbReference type="PROSITE" id="PS50943">
    <property type="entry name" value="HTH_CROC1"/>
    <property type="match status" value="1"/>
</dbReference>
<sequence length="74" mass="8022">MQSKDIGNIVRQARKNQHLTQQALAAAADVSTRFVHDLERGKATVELGLTLRVLASLGIEVSLLAAEVVEGREQ</sequence>
<evidence type="ECO:0000313" key="3">
    <source>
        <dbReference type="Proteomes" id="UP001165524"/>
    </source>
</evidence>
<dbReference type="InterPro" id="IPR010982">
    <property type="entry name" value="Lambda_DNA-bd_dom_sf"/>
</dbReference>
<dbReference type="SUPFAM" id="SSF47413">
    <property type="entry name" value="lambda repressor-like DNA-binding domains"/>
    <property type="match status" value="1"/>
</dbReference>
<feature type="domain" description="HTH cro/C1-type" evidence="1">
    <location>
        <begin position="10"/>
        <end position="64"/>
    </location>
</feature>
<dbReference type="InterPro" id="IPR001387">
    <property type="entry name" value="Cro/C1-type_HTH"/>
</dbReference>
<organism evidence="2 3">
    <name type="scientific">Alcanivorax quisquiliarum</name>
    <dbReference type="NCBI Taxonomy" id="2933565"/>
    <lineage>
        <taxon>Bacteria</taxon>
        <taxon>Pseudomonadati</taxon>
        <taxon>Pseudomonadota</taxon>
        <taxon>Gammaproteobacteria</taxon>
        <taxon>Oceanospirillales</taxon>
        <taxon>Alcanivoracaceae</taxon>
        <taxon>Alcanivorax</taxon>
    </lineage>
</organism>
<dbReference type="InterPro" id="IPR017507">
    <property type="entry name" value="Tscrpt_reg_HipB-like"/>
</dbReference>
<name>A0ABT0E7E0_9GAMM</name>
<comment type="caution">
    <text evidence="2">The sequence shown here is derived from an EMBL/GenBank/DDBJ whole genome shotgun (WGS) entry which is preliminary data.</text>
</comment>
<dbReference type="RefSeq" id="WP_246951616.1">
    <property type="nucleotide sequence ID" value="NZ_JALKII010000004.1"/>
</dbReference>
<gene>
    <name evidence="2" type="ORF">MU846_08410</name>
</gene>
<reference evidence="2" key="1">
    <citation type="submission" date="2022-04" db="EMBL/GenBank/DDBJ databases">
        <title>Alcanivorax sp. CY1518 draft genome sequence.</title>
        <authorList>
            <person name="Zhao G."/>
            <person name="An M."/>
        </authorList>
    </citation>
    <scope>NUCLEOTIDE SEQUENCE</scope>
    <source>
        <strain evidence="2">CY1518</strain>
    </source>
</reference>
<protein>
    <submittedName>
        <fullName evidence="2">Type II toxin-antitoxin system Y4mF family antitoxin</fullName>
    </submittedName>
</protein>
<accession>A0ABT0E7E0</accession>
<evidence type="ECO:0000313" key="2">
    <source>
        <dbReference type="EMBL" id="MCK0537731.1"/>
    </source>
</evidence>
<dbReference type="SMART" id="SM00530">
    <property type="entry name" value="HTH_XRE"/>
    <property type="match status" value="1"/>
</dbReference>
<dbReference type="CDD" id="cd00093">
    <property type="entry name" value="HTH_XRE"/>
    <property type="match status" value="1"/>
</dbReference>
<proteinExistence type="predicted"/>
<dbReference type="EMBL" id="JALKII010000004">
    <property type="protein sequence ID" value="MCK0537731.1"/>
    <property type="molecule type" value="Genomic_DNA"/>
</dbReference>
<dbReference type="Pfam" id="PF01381">
    <property type="entry name" value="HTH_3"/>
    <property type="match status" value="1"/>
</dbReference>